<organism evidence="2 3">
    <name type="scientific">Streptosporangium becharense</name>
    <dbReference type="NCBI Taxonomy" id="1816182"/>
    <lineage>
        <taxon>Bacteria</taxon>
        <taxon>Bacillati</taxon>
        <taxon>Actinomycetota</taxon>
        <taxon>Actinomycetes</taxon>
        <taxon>Streptosporangiales</taxon>
        <taxon>Streptosporangiaceae</taxon>
        <taxon>Streptosporangium</taxon>
    </lineage>
</organism>
<dbReference type="Proteomes" id="UP000540685">
    <property type="component" value="Unassembled WGS sequence"/>
</dbReference>
<comment type="caution">
    <text evidence="2">The sequence shown here is derived from an EMBL/GenBank/DDBJ whole genome shotgun (WGS) entry which is preliminary data.</text>
</comment>
<dbReference type="EMBL" id="JACHMP010000001">
    <property type="protein sequence ID" value="MBB5819852.1"/>
    <property type="molecule type" value="Genomic_DNA"/>
</dbReference>
<reference evidence="2 3" key="1">
    <citation type="submission" date="2020-08" db="EMBL/GenBank/DDBJ databases">
        <title>Sequencing the genomes of 1000 actinobacteria strains.</title>
        <authorList>
            <person name="Klenk H.-P."/>
        </authorList>
    </citation>
    <scope>NUCLEOTIDE SEQUENCE [LARGE SCALE GENOMIC DNA]</scope>
    <source>
        <strain evidence="2 3">DSM 46887</strain>
    </source>
</reference>
<proteinExistence type="predicted"/>
<feature type="region of interest" description="Disordered" evidence="1">
    <location>
        <begin position="28"/>
        <end position="52"/>
    </location>
</feature>
<name>A0A7W9MG91_9ACTN</name>
<keyword evidence="3" id="KW-1185">Reference proteome</keyword>
<evidence type="ECO:0000313" key="3">
    <source>
        <dbReference type="Proteomes" id="UP000540685"/>
    </source>
</evidence>
<feature type="compositionally biased region" description="Basic and acidic residues" evidence="1">
    <location>
        <begin position="36"/>
        <end position="52"/>
    </location>
</feature>
<evidence type="ECO:0000256" key="1">
    <source>
        <dbReference type="SAM" id="MobiDB-lite"/>
    </source>
</evidence>
<accession>A0A7W9MG91</accession>
<sequence>MQRSWDGAIDTIGAGVTAGVTAGVVMTAGRETLPTAERDHGDRGESGRETAR</sequence>
<dbReference type="AlphaFoldDB" id="A0A7W9MG91"/>
<protein>
    <submittedName>
        <fullName evidence="2">Uncharacterized protein</fullName>
    </submittedName>
</protein>
<evidence type="ECO:0000313" key="2">
    <source>
        <dbReference type="EMBL" id="MBB5819852.1"/>
    </source>
</evidence>
<gene>
    <name evidence="2" type="ORF">F4562_002914</name>
</gene>